<organism evidence="1 2">
    <name type="scientific">Catharanthus roseus</name>
    <name type="common">Madagascar periwinkle</name>
    <name type="synonym">Vinca rosea</name>
    <dbReference type="NCBI Taxonomy" id="4058"/>
    <lineage>
        <taxon>Eukaryota</taxon>
        <taxon>Viridiplantae</taxon>
        <taxon>Streptophyta</taxon>
        <taxon>Embryophyta</taxon>
        <taxon>Tracheophyta</taxon>
        <taxon>Spermatophyta</taxon>
        <taxon>Magnoliopsida</taxon>
        <taxon>eudicotyledons</taxon>
        <taxon>Gunneridae</taxon>
        <taxon>Pentapetalae</taxon>
        <taxon>asterids</taxon>
        <taxon>lamiids</taxon>
        <taxon>Gentianales</taxon>
        <taxon>Apocynaceae</taxon>
        <taxon>Rauvolfioideae</taxon>
        <taxon>Vinceae</taxon>
        <taxon>Catharanthinae</taxon>
        <taxon>Catharanthus</taxon>
    </lineage>
</organism>
<gene>
    <name evidence="1" type="ORF">M9H77_07561</name>
</gene>
<name>A0ACC0BVE2_CATRO</name>
<dbReference type="EMBL" id="CM044702">
    <property type="protein sequence ID" value="KAI5676611.1"/>
    <property type="molecule type" value="Genomic_DNA"/>
</dbReference>
<sequence>MKPRGFRSGNEMPTAVSGATILQVTASTGWKSQYYFLLKLTKHTVSQRLLAAVNNTEEVTENKQQQEEAVERKEREKRIGYSKIRSTSVRKRAYIEESRSPVLGRFNPACQASWAKENKPNPLKYEVQSISSLGNIEVKKKRKNV</sequence>
<accession>A0ACC0BVE2</accession>
<comment type="caution">
    <text evidence="1">The sequence shown here is derived from an EMBL/GenBank/DDBJ whole genome shotgun (WGS) entry which is preliminary data.</text>
</comment>
<protein>
    <submittedName>
        <fullName evidence="1">Uncharacterized protein</fullName>
    </submittedName>
</protein>
<evidence type="ECO:0000313" key="1">
    <source>
        <dbReference type="EMBL" id="KAI5676611.1"/>
    </source>
</evidence>
<keyword evidence="2" id="KW-1185">Reference proteome</keyword>
<reference evidence="2" key="1">
    <citation type="journal article" date="2023" name="Nat. Plants">
        <title>Single-cell RNA sequencing provides a high-resolution roadmap for understanding the multicellular compartmentation of specialized metabolism.</title>
        <authorList>
            <person name="Sun S."/>
            <person name="Shen X."/>
            <person name="Li Y."/>
            <person name="Li Y."/>
            <person name="Wang S."/>
            <person name="Li R."/>
            <person name="Zhang H."/>
            <person name="Shen G."/>
            <person name="Guo B."/>
            <person name="Wei J."/>
            <person name="Xu J."/>
            <person name="St-Pierre B."/>
            <person name="Chen S."/>
            <person name="Sun C."/>
        </authorList>
    </citation>
    <scope>NUCLEOTIDE SEQUENCE [LARGE SCALE GENOMIC DNA]</scope>
</reference>
<dbReference type="Proteomes" id="UP001060085">
    <property type="component" value="Linkage Group LG02"/>
</dbReference>
<proteinExistence type="predicted"/>
<evidence type="ECO:0000313" key="2">
    <source>
        <dbReference type="Proteomes" id="UP001060085"/>
    </source>
</evidence>